<reference evidence="4 6" key="2">
    <citation type="submission" date="2020-02" db="EMBL/GenBank/DDBJ databases">
        <title>The WGS of Modestobacter muralis DSM 100205.</title>
        <authorList>
            <person name="Jiang Z."/>
        </authorList>
    </citation>
    <scope>NUCLEOTIDE SEQUENCE [LARGE SCALE GENOMIC DNA]</scope>
    <source>
        <strain evidence="4 6">DSM 100205</strain>
    </source>
</reference>
<evidence type="ECO:0000313" key="4">
    <source>
        <dbReference type="EMBL" id="NEN50681.1"/>
    </source>
</evidence>
<evidence type="ECO:0000259" key="2">
    <source>
        <dbReference type="Pfam" id="PF09350"/>
    </source>
</evidence>
<protein>
    <submittedName>
        <fullName evidence="3">DUF1992 domain-containing protein</fullName>
    </submittedName>
</protein>
<dbReference type="Pfam" id="PF09350">
    <property type="entry name" value="DJC28_CD"/>
    <property type="match status" value="1"/>
</dbReference>
<keyword evidence="5" id="KW-1185">Reference proteome</keyword>
<evidence type="ECO:0000313" key="6">
    <source>
        <dbReference type="Proteomes" id="UP000471152"/>
    </source>
</evidence>
<feature type="region of interest" description="Disordered" evidence="1">
    <location>
        <begin position="132"/>
        <end position="162"/>
    </location>
</feature>
<organism evidence="3 5">
    <name type="scientific">Modestobacter muralis</name>
    <dbReference type="NCBI Taxonomy" id="1608614"/>
    <lineage>
        <taxon>Bacteria</taxon>
        <taxon>Bacillati</taxon>
        <taxon>Actinomycetota</taxon>
        <taxon>Actinomycetes</taxon>
        <taxon>Geodermatophilales</taxon>
        <taxon>Geodermatophilaceae</taxon>
        <taxon>Modestobacter</taxon>
    </lineage>
</organism>
<dbReference type="Proteomes" id="UP000468828">
    <property type="component" value="Unassembled WGS sequence"/>
</dbReference>
<name>A0A6P0EVG2_9ACTN</name>
<gene>
    <name evidence="4" type="ORF">G3R41_06955</name>
    <name evidence="3" type="ORF">GCU67_06955</name>
</gene>
<dbReference type="EMBL" id="JAAGWB010000013">
    <property type="protein sequence ID" value="NEN50681.1"/>
    <property type="molecule type" value="Genomic_DNA"/>
</dbReference>
<feature type="compositionally biased region" description="Pro residues" evidence="1">
    <location>
        <begin position="137"/>
        <end position="150"/>
    </location>
</feature>
<evidence type="ECO:0000313" key="5">
    <source>
        <dbReference type="Proteomes" id="UP000468828"/>
    </source>
</evidence>
<dbReference type="RefSeq" id="WP_163610299.1">
    <property type="nucleotide sequence ID" value="NZ_JAAGWB010000013.1"/>
</dbReference>
<sequence>MTERKPEGMSFESWVEQQIAQARERGAFEDLAGAGKPLPRRDREKSSYEWALEWARREEADVAAMLPSGLVLRKEREDLPELVAAQPTEERARAVVEAHNARVDLYYRRPVEGVWIAVGMADVDEELARWREGHPAVPEPPAEVPAPPAPSRRRGWWRRRAG</sequence>
<dbReference type="Proteomes" id="UP000471152">
    <property type="component" value="Unassembled WGS sequence"/>
</dbReference>
<proteinExistence type="predicted"/>
<dbReference type="EMBL" id="JAAGWH010000013">
    <property type="protein sequence ID" value="NEK93914.1"/>
    <property type="molecule type" value="Genomic_DNA"/>
</dbReference>
<evidence type="ECO:0000313" key="3">
    <source>
        <dbReference type="EMBL" id="NEK93914.1"/>
    </source>
</evidence>
<comment type="caution">
    <text evidence="3">The sequence shown here is derived from an EMBL/GenBank/DDBJ whole genome shotgun (WGS) entry which is preliminary data.</text>
</comment>
<feature type="domain" description="DnaJ homologue subfamily C member 28 conserved" evidence="2">
    <location>
        <begin position="14"/>
        <end position="83"/>
    </location>
</feature>
<reference evidence="3 5" key="1">
    <citation type="submission" date="2020-01" db="EMBL/GenBank/DDBJ databases">
        <title>the WGS Modestobacter muralis CPCC 204518.</title>
        <authorList>
            <person name="Jiang Z."/>
        </authorList>
    </citation>
    <scope>NUCLEOTIDE SEQUENCE [LARGE SCALE GENOMIC DNA]</scope>
    <source>
        <strain evidence="3 5">DSM 100205</strain>
    </source>
</reference>
<evidence type="ECO:0000256" key="1">
    <source>
        <dbReference type="SAM" id="MobiDB-lite"/>
    </source>
</evidence>
<dbReference type="InterPro" id="IPR018961">
    <property type="entry name" value="DnaJ_homolog_subfam-C_membr-28"/>
</dbReference>
<feature type="compositionally biased region" description="Basic residues" evidence="1">
    <location>
        <begin position="151"/>
        <end position="162"/>
    </location>
</feature>
<accession>A0A6P0EVG2</accession>
<dbReference type="AlphaFoldDB" id="A0A6P0EVG2"/>